<evidence type="ECO:0000313" key="15">
    <source>
        <dbReference type="Proteomes" id="UP000234845"/>
    </source>
</evidence>
<dbReference type="RefSeq" id="WP_101521974.1">
    <property type="nucleotide sequence ID" value="NZ_PKLZ01000009.1"/>
</dbReference>
<dbReference type="PROSITE" id="PS50109">
    <property type="entry name" value="HIS_KIN"/>
    <property type="match status" value="1"/>
</dbReference>
<evidence type="ECO:0000256" key="3">
    <source>
        <dbReference type="ARBA" id="ARBA00012438"/>
    </source>
</evidence>
<dbReference type="SUPFAM" id="SSF55874">
    <property type="entry name" value="ATPase domain of HSP90 chaperone/DNA topoisomerase II/histidine kinase"/>
    <property type="match status" value="1"/>
</dbReference>
<dbReference type="EC" id="2.7.13.3" evidence="3"/>
<name>A0A2N5Y106_9GAMM</name>
<dbReference type="PROSITE" id="PS50885">
    <property type="entry name" value="HAMP"/>
    <property type="match status" value="1"/>
</dbReference>
<feature type="transmembrane region" description="Helical" evidence="11">
    <location>
        <begin position="169"/>
        <end position="192"/>
    </location>
</feature>
<evidence type="ECO:0000313" key="14">
    <source>
        <dbReference type="EMBL" id="PLW82039.1"/>
    </source>
</evidence>
<dbReference type="Gene3D" id="3.30.565.10">
    <property type="entry name" value="Histidine kinase-like ATPase, C-terminal domain"/>
    <property type="match status" value="1"/>
</dbReference>
<keyword evidence="9" id="KW-0902">Two-component regulatory system</keyword>
<evidence type="ECO:0000256" key="5">
    <source>
        <dbReference type="ARBA" id="ARBA00022679"/>
    </source>
</evidence>
<dbReference type="PANTHER" id="PTHR45436">
    <property type="entry name" value="SENSOR HISTIDINE KINASE YKOH"/>
    <property type="match status" value="1"/>
</dbReference>
<keyword evidence="5" id="KW-0808">Transferase</keyword>
<evidence type="ECO:0000259" key="12">
    <source>
        <dbReference type="PROSITE" id="PS50109"/>
    </source>
</evidence>
<evidence type="ECO:0000256" key="9">
    <source>
        <dbReference type="ARBA" id="ARBA00023012"/>
    </source>
</evidence>
<dbReference type="Gene3D" id="1.10.287.130">
    <property type="match status" value="1"/>
</dbReference>
<gene>
    <name evidence="14" type="ORF">CWI75_13230</name>
</gene>
<organism evidence="14 15">
    <name type="scientific">Kineobactrum sediminis</name>
    <dbReference type="NCBI Taxonomy" id="1905677"/>
    <lineage>
        <taxon>Bacteria</taxon>
        <taxon>Pseudomonadati</taxon>
        <taxon>Pseudomonadota</taxon>
        <taxon>Gammaproteobacteria</taxon>
        <taxon>Cellvibrionales</taxon>
        <taxon>Halieaceae</taxon>
        <taxon>Kineobactrum</taxon>
    </lineage>
</organism>
<dbReference type="AlphaFoldDB" id="A0A2N5Y106"/>
<keyword evidence="10 11" id="KW-0472">Membrane</keyword>
<dbReference type="GO" id="GO:0000155">
    <property type="term" value="F:phosphorelay sensor kinase activity"/>
    <property type="evidence" value="ECO:0007669"/>
    <property type="project" value="InterPro"/>
</dbReference>
<evidence type="ECO:0000256" key="10">
    <source>
        <dbReference type="ARBA" id="ARBA00023136"/>
    </source>
</evidence>
<keyword evidence="7 14" id="KW-0418">Kinase</keyword>
<dbReference type="InterPro" id="IPR036890">
    <property type="entry name" value="HATPase_C_sf"/>
</dbReference>
<comment type="caution">
    <text evidence="14">The sequence shown here is derived from an EMBL/GenBank/DDBJ whole genome shotgun (WGS) entry which is preliminary data.</text>
</comment>
<keyword evidence="8 11" id="KW-1133">Transmembrane helix</keyword>
<feature type="domain" description="HAMP" evidence="13">
    <location>
        <begin position="189"/>
        <end position="240"/>
    </location>
</feature>
<dbReference type="InterPro" id="IPR003661">
    <property type="entry name" value="HisK_dim/P_dom"/>
</dbReference>
<dbReference type="InterPro" id="IPR050428">
    <property type="entry name" value="TCS_sensor_his_kinase"/>
</dbReference>
<dbReference type="CDD" id="cd00082">
    <property type="entry name" value="HisKA"/>
    <property type="match status" value="1"/>
</dbReference>
<dbReference type="InterPro" id="IPR005467">
    <property type="entry name" value="His_kinase_dom"/>
</dbReference>
<dbReference type="GO" id="GO:0005524">
    <property type="term" value="F:ATP binding"/>
    <property type="evidence" value="ECO:0007669"/>
    <property type="project" value="UniProtKB-KW"/>
</dbReference>
<sequence>MRPRLNSLAARLLLASALLLPLFLGTTGAYLERSHRLSIEAAQAERLQLQLRALLAQAEFEDALELPQRLIEGRLAQVNSGIYAFVTDATGAPQWVSPSALQLDPAAVLAGIPPLASGGQDISRFQDLQRASLQVLWQTDRGAEVPLRFTVLETTAPIEAEVSQYRRRLLLWLGGSGLLLLGCQVAILVWGLRPLRELAADIGRIESGASTSLERVYPREVRDLTGNLNTLLKGEEQRRERVRNTMADLAHSLKTPLAVIRSANPDQADYPALVGEQTDRMEQIVAWQLQRTASGSHRLLQRVPVAPVAQRLRDSLAKVYSLQAPVIELQVESGCHFRGDERDLLEIMGNLMDNACKYGGNHVRIRAEGAGDLTITIEDNGPGVAPALRAAILERGFRADSRGGGHGLGLSVAADIAASYQGRLSIDSSELGGALIRVQFAQPG</sequence>
<evidence type="ECO:0000256" key="4">
    <source>
        <dbReference type="ARBA" id="ARBA00022553"/>
    </source>
</evidence>
<evidence type="ECO:0000256" key="7">
    <source>
        <dbReference type="ARBA" id="ARBA00022777"/>
    </source>
</evidence>
<evidence type="ECO:0000259" key="13">
    <source>
        <dbReference type="PROSITE" id="PS50885"/>
    </source>
</evidence>
<dbReference type="InterPro" id="IPR004358">
    <property type="entry name" value="Sig_transdc_His_kin-like_C"/>
</dbReference>
<dbReference type="PANTHER" id="PTHR45436:SF4">
    <property type="entry name" value="SENSOR PROTEIN PHOQ"/>
    <property type="match status" value="1"/>
</dbReference>
<dbReference type="InterPro" id="IPR003594">
    <property type="entry name" value="HATPase_dom"/>
</dbReference>
<dbReference type="GO" id="GO:0005886">
    <property type="term" value="C:plasma membrane"/>
    <property type="evidence" value="ECO:0007669"/>
    <property type="project" value="TreeGrafter"/>
</dbReference>
<accession>A0A2N5Y106</accession>
<evidence type="ECO:0000256" key="2">
    <source>
        <dbReference type="ARBA" id="ARBA00004370"/>
    </source>
</evidence>
<keyword evidence="15" id="KW-1185">Reference proteome</keyword>
<comment type="subcellular location">
    <subcellularLocation>
        <location evidence="2">Membrane</location>
    </subcellularLocation>
</comment>
<dbReference type="Pfam" id="PF02518">
    <property type="entry name" value="HATPase_c"/>
    <property type="match status" value="1"/>
</dbReference>
<evidence type="ECO:0000256" key="8">
    <source>
        <dbReference type="ARBA" id="ARBA00022989"/>
    </source>
</evidence>
<dbReference type="OrthoDB" id="9809567at2"/>
<dbReference type="Proteomes" id="UP000234845">
    <property type="component" value="Unassembled WGS sequence"/>
</dbReference>
<dbReference type="SUPFAM" id="SSF47384">
    <property type="entry name" value="Homodimeric domain of signal transducing histidine kinase"/>
    <property type="match status" value="1"/>
</dbReference>
<evidence type="ECO:0000256" key="6">
    <source>
        <dbReference type="ARBA" id="ARBA00022692"/>
    </source>
</evidence>
<dbReference type="InterPro" id="IPR036097">
    <property type="entry name" value="HisK_dim/P_sf"/>
</dbReference>
<dbReference type="InterPro" id="IPR003660">
    <property type="entry name" value="HAMP_dom"/>
</dbReference>
<feature type="domain" description="Histidine kinase" evidence="12">
    <location>
        <begin position="248"/>
        <end position="444"/>
    </location>
</feature>
<keyword evidence="4" id="KW-0597">Phosphoprotein</keyword>
<dbReference type="EMBL" id="PKLZ01000009">
    <property type="protein sequence ID" value="PLW82039.1"/>
    <property type="molecule type" value="Genomic_DNA"/>
</dbReference>
<comment type="catalytic activity">
    <reaction evidence="1">
        <text>ATP + protein L-histidine = ADP + protein N-phospho-L-histidine.</text>
        <dbReference type="EC" id="2.7.13.3"/>
    </reaction>
</comment>
<protein>
    <recommendedName>
        <fullName evidence="3">histidine kinase</fullName>
        <ecNumber evidence="3">2.7.13.3</ecNumber>
    </recommendedName>
</protein>
<keyword evidence="6 11" id="KW-0812">Transmembrane</keyword>
<dbReference type="SMART" id="SM00387">
    <property type="entry name" value="HATPase_c"/>
    <property type="match status" value="1"/>
</dbReference>
<evidence type="ECO:0000256" key="11">
    <source>
        <dbReference type="SAM" id="Phobius"/>
    </source>
</evidence>
<proteinExistence type="predicted"/>
<reference evidence="15" key="1">
    <citation type="submission" date="2017-11" db="EMBL/GenBank/DDBJ databases">
        <title>The draft genome sequence of Chromatocurvus sp. F02.</title>
        <authorList>
            <person name="Du Z.-J."/>
            <person name="Chang Y.-Q."/>
        </authorList>
    </citation>
    <scope>NUCLEOTIDE SEQUENCE [LARGE SCALE GENOMIC DNA]</scope>
    <source>
        <strain evidence="15">F02</strain>
    </source>
</reference>
<dbReference type="PRINTS" id="PR00344">
    <property type="entry name" value="BCTRLSENSOR"/>
</dbReference>
<evidence type="ECO:0000256" key="1">
    <source>
        <dbReference type="ARBA" id="ARBA00000085"/>
    </source>
</evidence>